<gene>
    <name evidence="2" type="ORF">OKA05_02620</name>
</gene>
<keyword evidence="1" id="KW-1133">Transmembrane helix</keyword>
<proteinExistence type="predicted"/>
<evidence type="ECO:0000313" key="2">
    <source>
        <dbReference type="EMBL" id="MCW1921428.1"/>
    </source>
</evidence>
<evidence type="ECO:0008006" key="4">
    <source>
        <dbReference type="Google" id="ProtNLM"/>
    </source>
</evidence>
<keyword evidence="1" id="KW-0812">Transmembrane</keyword>
<sequence length="580" mass="64257">MNSQVVIARLAAAGGFSAMAALGWMLAARTEIPARQDGPPLAATKVSVRPERIHGGTPASVRQRMELIRGYSSSQERMRAIIDLVTALPLEDLAKWLDQRWFESGDGFERELFTLLAIRRWQAADPEGYVRWGLNNGGRGREVLVEWARSEPERMLAFFRANPSPAVEVEFLRTMAKFYPKLALDRSIELLTHGAAGGQGNVSQFHACLAAVAEADPALLERSMPDLPMILRHFADRALGCERLKRNFEDELRRLQENPEGWDRFKSAFGSVEDGSGKLLAELAGMPPAWKQMMAADNCRNLVTDPKWLEVDLEAAGFTPEQAKTIRATAMDLHARWKPKQVLGMLNDMALEGQERNSILDSIFHRRIDPQRAAVCLSLLTSEADRNHAEALLEGYQQLSAEPLAEVSTPSGWMEAVAGSPGYGLSLDVRLTEAAMTWDDATLAEVSREFASLPVEKRRVAAVALARQSGSSFAKLDPELGGQAIHYLIDDLSTAVEMYRSRPEEERSRAAAFHAARWVEQDPVAASHWVQNLPSGSPKLAAQQALAATWSMYDPEAAERWMTSLPPDTKQKVRAPLLEK</sequence>
<feature type="transmembrane region" description="Helical" evidence="1">
    <location>
        <begin position="6"/>
        <end position="27"/>
    </location>
</feature>
<dbReference type="RefSeq" id="WP_264485537.1">
    <property type="nucleotide sequence ID" value="NZ_JAPDDT010000001.1"/>
</dbReference>
<dbReference type="EMBL" id="JAPDDT010000001">
    <property type="protein sequence ID" value="MCW1921428.1"/>
    <property type="molecule type" value="Genomic_DNA"/>
</dbReference>
<keyword evidence="1" id="KW-0472">Membrane</keyword>
<evidence type="ECO:0000313" key="3">
    <source>
        <dbReference type="Proteomes" id="UP001320876"/>
    </source>
</evidence>
<comment type="caution">
    <text evidence="2">The sequence shown here is derived from an EMBL/GenBank/DDBJ whole genome shotgun (WGS) entry which is preliminary data.</text>
</comment>
<accession>A0ABT3GCR1</accession>
<dbReference type="Proteomes" id="UP001320876">
    <property type="component" value="Unassembled WGS sequence"/>
</dbReference>
<organism evidence="2 3">
    <name type="scientific">Luteolibacter arcticus</name>
    <dbReference type="NCBI Taxonomy" id="1581411"/>
    <lineage>
        <taxon>Bacteria</taxon>
        <taxon>Pseudomonadati</taxon>
        <taxon>Verrucomicrobiota</taxon>
        <taxon>Verrucomicrobiia</taxon>
        <taxon>Verrucomicrobiales</taxon>
        <taxon>Verrucomicrobiaceae</taxon>
        <taxon>Luteolibacter</taxon>
    </lineage>
</organism>
<protein>
    <recommendedName>
        <fullName evidence="4">DUF4034 domain-containing protein</fullName>
    </recommendedName>
</protein>
<reference evidence="2 3" key="1">
    <citation type="submission" date="2022-10" db="EMBL/GenBank/DDBJ databases">
        <title>Luteolibacter arcticus strain CCTCC AB 2014275, whole genome shotgun sequencing project.</title>
        <authorList>
            <person name="Zhao G."/>
            <person name="Shen L."/>
        </authorList>
    </citation>
    <scope>NUCLEOTIDE SEQUENCE [LARGE SCALE GENOMIC DNA]</scope>
    <source>
        <strain evidence="2 3">CCTCC AB 2014275</strain>
    </source>
</reference>
<evidence type="ECO:0000256" key="1">
    <source>
        <dbReference type="SAM" id="Phobius"/>
    </source>
</evidence>
<name>A0ABT3GCR1_9BACT</name>
<keyword evidence="3" id="KW-1185">Reference proteome</keyword>